<protein>
    <submittedName>
        <fullName evidence="2">Uncharacterized protein</fullName>
    </submittedName>
</protein>
<dbReference type="RefSeq" id="WP_146651391.1">
    <property type="nucleotide sequence ID" value="NZ_CP012333.1"/>
</dbReference>
<organism evidence="2 3">
    <name type="scientific">Labilithrix luteola</name>
    <dbReference type="NCBI Taxonomy" id="1391654"/>
    <lineage>
        <taxon>Bacteria</taxon>
        <taxon>Pseudomonadati</taxon>
        <taxon>Myxococcota</taxon>
        <taxon>Polyangia</taxon>
        <taxon>Polyangiales</taxon>
        <taxon>Labilitrichaceae</taxon>
        <taxon>Labilithrix</taxon>
    </lineage>
</organism>
<dbReference type="STRING" id="1391654.AKJ09_06692"/>
<evidence type="ECO:0000313" key="3">
    <source>
        <dbReference type="Proteomes" id="UP000064967"/>
    </source>
</evidence>
<sequence length="241" mass="26044">MMKMSMVDYPSRPSQKGRGRGRRAWLTGLLSGGLVGFGVTLAAGLVATLGACGPSFQAIYEGNARFEHCYALEENPQVLMHDKAECWRDWSEHYTYGQTRDRVQYAIARYVALSQAPNVPTDEAMMMAAPGVTPRLTTITAPAPTNAFAPPPKTLGEMLPDAGSPMRPNETPTIVYGSPHNFDPDASTTPLPSGRCTDQCGDEYRACGRQCVKSDAGVRAVGTPCTSCETTYNACMRACFK</sequence>
<keyword evidence="3" id="KW-1185">Reference proteome</keyword>
<feature type="region of interest" description="Disordered" evidence="1">
    <location>
        <begin position="1"/>
        <end position="20"/>
    </location>
</feature>
<dbReference type="Proteomes" id="UP000064967">
    <property type="component" value="Chromosome"/>
</dbReference>
<evidence type="ECO:0000313" key="2">
    <source>
        <dbReference type="EMBL" id="AKV00029.1"/>
    </source>
</evidence>
<gene>
    <name evidence="2" type="ORF">AKJ09_06692</name>
</gene>
<dbReference type="KEGG" id="llu:AKJ09_06692"/>
<evidence type="ECO:0000256" key="1">
    <source>
        <dbReference type="SAM" id="MobiDB-lite"/>
    </source>
</evidence>
<dbReference type="AlphaFoldDB" id="A0A0K1Q2N4"/>
<name>A0A0K1Q2N4_9BACT</name>
<proteinExistence type="predicted"/>
<dbReference type="EMBL" id="CP012333">
    <property type="protein sequence ID" value="AKV00029.1"/>
    <property type="molecule type" value="Genomic_DNA"/>
</dbReference>
<dbReference type="OrthoDB" id="5511014at2"/>
<reference evidence="2 3" key="1">
    <citation type="submission" date="2015-08" db="EMBL/GenBank/DDBJ databases">
        <authorList>
            <person name="Babu N.S."/>
            <person name="Beckwith C.J."/>
            <person name="Beseler K.G."/>
            <person name="Brison A."/>
            <person name="Carone J.V."/>
            <person name="Caskin T.P."/>
            <person name="Diamond M."/>
            <person name="Durham M.E."/>
            <person name="Foxe J.M."/>
            <person name="Go M."/>
            <person name="Henderson B.A."/>
            <person name="Jones I.B."/>
            <person name="McGettigan J.A."/>
            <person name="Micheletti S.J."/>
            <person name="Nasrallah M.E."/>
            <person name="Ortiz D."/>
            <person name="Piller C.R."/>
            <person name="Privatt S.R."/>
            <person name="Schneider S.L."/>
            <person name="Sharp S."/>
            <person name="Smith T.C."/>
            <person name="Stanton J.D."/>
            <person name="Ullery H.E."/>
            <person name="Wilson R.J."/>
            <person name="Serrano M.G."/>
            <person name="Buck G."/>
            <person name="Lee V."/>
            <person name="Wang Y."/>
            <person name="Carvalho R."/>
            <person name="Voegtly L."/>
            <person name="Shi R."/>
            <person name="Duckworth R."/>
            <person name="Johnson A."/>
            <person name="Loviza R."/>
            <person name="Walstead R."/>
            <person name="Shah Z."/>
            <person name="Kiflezghi M."/>
            <person name="Wade K."/>
            <person name="Ball S.L."/>
            <person name="Bradley K.W."/>
            <person name="Asai D.J."/>
            <person name="Bowman C.A."/>
            <person name="Russell D.A."/>
            <person name="Pope W.H."/>
            <person name="Jacobs-Sera D."/>
            <person name="Hendrix R.W."/>
            <person name="Hatfull G.F."/>
        </authorList>
    </citation>
    <scope>NUCLEOTIDE SEQUENCE [LARGE SCALE GENOMIC DNA]</scope>
    <source>
        <strain evidence="2 3">DSM 27648</strain>
    </source>
</reference>
<accession>A0A0K1Q2N4</accession>